<dbReference type="PANTHER" id="PTHR30199:SF0">
    <property type="entry name" value="INNER MEMBRANE PROTEIN YDCO"/>
    <property type="match status" value="1"/>
</dbReference>
<keyword evidence="1" id="KW-0812">Transmembrane</keyword>
<feature type="transmembrane region" description="Helical" evidence="1">
    <location>
        <begin position="64"/>
        <end position="83"/>
    </location>
</feature>
<reference evidence="2" key="1">
    <citation type="submission" date="2012-09" db="EMBL/GenBank/DDBJ databases">
        <title>Genome Sequence of alkane-degrading Bacterium Alcanivorax balearicus MACL04.</title>
        <authorList>
            <person name="Lai Q."/>
            <person name="Shao Z."/>
        </authorList>
    </citation>
    <scope>NUCLEOTIDE SEQUENCE</scope>
    <source>
        <strain evidence="2">MACL04</strain>
    </source>
</reference>
<dbReference type="Proteomes" id="UP001064106">
    <property type="component" value="Unassembled WGS sequence"/>
</dbReference>
<feature type="transmembrane region" description="Helical" evidence="1">
    <location>
        <begin position="90"/>
        <end position="108"/>
    </location>
</feature>
<dbReference type="PANTHER" id="PTHR30199">
    <property type="entry name" value="MFS FAMILY TRANSPORTER, PREDICTED SUBSTRATE BENZOATE"/>
    <property type="match status" value="1"/>
</dbReference>
<proteinExistence type="predicted"/>
<organism evidence="2 3">
    <name type="scientific">Alloalcanivorax balearicus MACL04</name>
    <dbReference type="NCBI Taxonomy" id="1177182"/>
    <lineage>
        <taxon>Bacteria</taxon>
        <taxon>Pseudomonadati</taxon>
        <taxon>Pseudomonadota</taxon>
        <taxon>Gammaproteobacteria</taxon>
        <taxon>Oceanospirillales</taxon>
        <taxon>Alcanivoracaceae</taxon>
        <taxon>Alloalcanivorax</taxon>
    </lineage>
</organism>
<keyword evidence="1" id="KW-1133">Transmembrane helix</keyword>
<dbReference type="EMBL" id="ARXS01000038">
    <property type="protein sequence ID" value="MCU5784721.1"/>
    <property type="molecule type" value="Genomic_DNA"/>
</dbReference>
<dbReference type="RefSeq" id="WP_262462527.1">
    <property type="nucleotide sequence ID" value="NZ_ARXS01000038.1"/>
</dbReference>
<gene>
    <name evidence="2" type="ORF">MA04_04021</name>
</gene>
<feature type="transmembrane region" description="Helical" evidence="1">
    <location>
        <begin position="339"/>
        <end position="357"/>
    </location>
</feature>
<feature type="transmembrane region" description="Helical" evidence="1">
    <location>
        <begin position="114"/>
        <end position="133"/>
    </location>
</feature>
<keyword evidence="1" id="KW-0472">Membrane</keyword>
<feature type="transmembrane region" description="Helical" evidence="1">
    <location>
        <begin position="188"/>
        <end position="206"/>
    </location>
</feature>
<dbReference type="Pfam" id="PF03594">
    <property type="entry name" value="BenE"/>
    <property type="match status" value="1"/>
</dbReference>
<feature type="transmembrane region" description="Helical" evidence="1">
    <location>
        <begin position="163"/>
        <end position="181"/>
    </location>
</feature>
<evidence type="ECO:0000256" key="1">
    <source>
        <dbReference type="SAM" id="Phobius"/>
    </source>
</evidence>
<dbReference type="InterPro" id="IPR004711">
    <property type="entry name" value="Benzoate_Transporter"/>
</dbReference>
<feature type="transmembrane region" description="Helical" evidence="1">
    <location>
        <begin position="313"/>
        <end position="333"/>
    </location>
</feature>
<accession>A0ABT2R4N1</accession>
<name>A0ABT2R4N1_9GAMM</name>
<feature type="transmembrane region" description="Helical" evidence="1">
    <location>
        <begin position="226"/>
        <end position="246"/>
    </location>
</feature>
<evidence type="ECO:0000313" key="3">
    <source>
        <dbReference type="Proteomes" id="UP001064106"/>
    </source>
</evidence>
<protein>
    <submittedName>
        <fullName evidence="2">Benzoate transporter</fullName>
    </submittedName>
</protein>
<keyword evidence="3" id="KW-1185">Reference proteome</keyword>
<sequence>MPKEMSAGGIKARPSSQDAVPLRAAFNARTISTGVVATLFGCTGPAIIVMNAAESGHLSNAQTVAWLFAIYVLGGLISVLFSLRYRLPISGAYTIPGAAILAASLQIIPFNEAVGAFIASGVMVLALGASGLIGRLAHWLPVPIVMAMIAGALFRFATGAVDSVVAAPWVAGTATLAFFLTGRLLRSVPPVLVAGLVGLGIALWLGQLQPADVNLGFVMPEFTAPVFSWQAFFAIAVPLTALVIGAENAQAIGVLMAEGYEPPINHMTIASGVGGILAGLLGGHNANIAGPMTAICSSEQAGADARLRYGASLINGVLFMLFGLFAGAAVPFLLALPKALIMVIAGLAMIGVLLGAFQQAFRKNGACQVGAFVALTVAMSKFSLLGISSPFWALLLGVTVSALLGELGESRAGRRSEAGA</sequence>
<evidence type="ECO:0000313" key="2">
    <source>
        <dbReference type="EMBL" id="MCU5784721.1"/>
    </source>
</evidence>
<feature type="transmembrane region" description="Helical" evidence="1">
    <location>
        <begin position="140"/>
        <end position="157"/>
    </location>
</feature>
<comment type="caution">
    <text evidence="2">The sequence shown here is derived from an EMBL/GenBank/DDBJ whole genome shotgun (WGS) entry which is preliminary data.</text>
</comment>
<dbReference type="NCBIfam" id="TIGR00843">
    <property type="entry name" value="benE"/>
    <property type="match status" value="1"/>
</dbReference>
<feature type="transmembrane region" description="Helical" evidence="1">
    <location>
        <begin position="31"/>
        <end position="52"/>
    </location>
</feature>
<feature type="transmembrane region" description="Helical" evidence="1">
    <location>
        <begin position="391"/>
        <end position="408"/>
    </location>
</feature>